<feature type="non-terminal residue" evidence="1">
    <location>
        <position position="1"/>
    </location>
</feature>
<organism evidence="1 2">
    <name type="scientific">Scutellospora calospora</name>
    <dbReference type="NCBI Taxonomy" id="85575"/>
    <lineage>
        <taxon>Eukaryota</taxon>
        <taxon>Fungi</taxon>
        <taxon>Fungi incertae sedis</taxon>
        <taxon>Mucoromycota</taxon>
        <taxon>Glomeromycotina</taxon>
        <taxon>Glomeromycetes</taxon>
        <taxon>Diversisporales</taxon>
        <taxon>Gigasporaceae</taxon>
        <taxon>Scutellospora</taxon>
    </lineage>
</organism>
<dbReference type="EMBL" id="CAJVPM010006224">
    <property type="protein sequence ID" value="CAG8532892.1"/>
    <property type="molecule type" value="Genomic_DNA"/>
</dbReference>
<dbReference type="Proteomes" id="UP000789860">
    <property type="component" value="Unassembled WGS sequence"/>
</dbReference>
<protein>
    <submittedName>
        <fullName evidence="1">577_t:CDS:1</fullName>
    </submittedName>
</protein>
<reference evidence="1" key="1">
    <citation type="submission" date="2021-06" db="EMBL/GenBank/DDBJ databases">
        <authorList>
            <person name="Kallberg Y."/>
            <person name="Tangrot J."/>
            <person name="Rosling A."/>
        </authorList>
    </citation>
    <scope>NUCLEOTIDE SEQUENCE</scope>
    <source>
        <strain evidence="1">AU212A</strain>
    </source>
</reference>
<name>A0ACA9LLC4_9GLOM</name>
<proteinExistence type="predicted"/>
<evidence type="ECO:0000313" key="1">
    <source>
        <dbReference type="EMBL" id="CAG8532892.1"/>
    </source>
</evidence>
<gene>
    <name evidence="1" type="ORF">SCALOS_LOCUS4529</name>
</gene>
<keyword evidence="2" id="KW-1185">Reference proteome</keyword>
<comment type="caution">
    <text evidence="1">The sequence shown here is derived from an EMBL/GenBank/DDBJ whole genome shotgun (WGS) entry which is preliminary data.</text>
</comment>
<evidence type="ECO:0000313" key="2">
    <source>
        <dbReference type="Proteomes" id="UP000789860"/>
    </source>
</evidence>
<accession>A0ACA9LLC4</accession>
<sequence>DLLPAHSSLNGKDVLDFLSVLYPIFGNFTIESLDINRKRPSRASRLTVGPVPVGE</sequence>